<evidence type="ECO:0000313" key="3">
    <source>
        <dbReference type="Proteomes" id="UP001139158"/>
    </source>
</evidence>
<evidence type="ECO:0000256" key="1">
    <source>
        <dbReference type="SAM" id="SignalP"/>
    </source>
</evidence>
<dbReference type="AlphaFoldDB" id="A0A9X1MHA5"/>
<gene>
    <name evidence="2" type="ORF">LJ757_16240</name>
</gene>
<proteinExistence type="predicted"/>
<dbReference type="RefSeq" id="WP_227897329.1">
    <property type="nucleotide sequence ID" value="NZ_CP099467.1"/>
</dbReference>
<keyword evidence="1" id="KW-0732">Signal</keyword>
<sequence length="47" mass="4549">MTAILTAVLVWFSASGLALAVNAFLAAGRSAGDSEAERALAAAANAG</sequence>
<protein>
    <submittedName>
        <fullName evidence="2">Uncharacterized protein</fullName>
    </submittedName>
</protein>
<organism evidence="2 3">
    <name type="scientific">Arthrobacter caoxuetaonis</name>
    <dbReference type="NCBI Taxonomy" id="2886935"/>
    <lineage>
        <taxon>Bacteria</taxon>
        <taxon>Bacillati</taxon>
        <taxon>Actinomycetota</taxon>
        <taxon>Actinomycetes</taxon>
        <taxon>Micrococcales</taxon>
        <taxon>Micrococcaceae</taxon>
        <taxon>Arthrobacter</taxon>
    </lineage>
</organism>
<accession>A0A9X1MHA5</accession>
<feature type="chain" id="PRO_5040784615" evidence="1">
    <location>
        <begin position="21"/>
        <end position="47"/>
    </location>
</feature>
<name>A0A9X1MHA5_9MICC</name>
<feature type="signal peptide" evidence="1">
    <location>
        <begin position="1"/>
        <end position="20"/>
    </location>
</feature>
<dbReference type="EMBL" id="JAJFZV010000018">
    <property type="protein sequence ID" value="MCC3299342.1"/>
    <property type="molecule type" value="Genomic_DNA"/>
</dbReference>
<reference evidence="2" key="1">
    <citation type="submission" date="2021-10" db="EMBL/GenBank/DDBJ databases">
        <title>Novel species in genus Arthrobacter.</title>
        <authorList>
            <person name="Liu Y."/>
        </authorList>
    </citation>
    <scope>NUCLEOTIDE SEQUENCE</scope>
    <source>
        <strain evidence="2">Zg-Y453</strain>
    </source>
</reference>
<evidence type="ECO:0000313" key="2">
    <source>
        <dbReference type="EMBL" id="MCC3299342.1"/>
    </source>
</evidence>
<dbReference type="Proteomes" id="UP001139158">
    <property type="component" value="Unassembled WGS sequence"/>
</dbReference>
<comment type="caution">
    <text evidence="2">The sequence shown here is derived from an EMBL/GenBank/DDBJ whole genome shotgun (WGS) entry which is preliminary data.</text>
</comment>
<keyword evidence="3" id="KW-1185">Reference proteome</keyword>